<dbReference type="RefSeq" id="WP_097072758.1">
    <property type="nucleotide sequence ID" value="NZ_OBMQ01000003.1"/>
</dbReference>
<name>A0A285S5J9_9BACL</name>
<evidence type="ECO:0008006" key="3">
    <source>
        <dbReference type="Google" id="ProtNLM"/>
    </source>
</evidence>
<dbReference type="AlphaFoldDB" id="A0A285S5J9"/>
<dbReference type="Proteomes" id="UP000219636">
    <property type="component" value="Unassembled WGS sequence"/>
</dbReference>
<evidence type="ECO:0000313" key="1">
    <source>
        <dbReference type="EMBL" id="SOC02595.1"/>
    </source>
</evidence>
<accession>A0A285S5J9</accession>
<dbReference type="SUPFAM" id="SSF53187">
    <property type="entry name" value="Zn-dependent exopeptidases"/>
    <property type="match status" value="1"/>
</dbReference>
<keyword evidence="2" id="KW-1185">Reference proteome</keyword>
<proteinExistence type="predicted"/>
<dbReference type="OrthoDB" id="2962133at2"/>
<sequence length="216" mass="24561">MDLIEQLKHMEKAYKEENFPESSTFELIKGELPVILSSPHSVTHFREGKLKQGEFMTGAIVKVLQKKLNCFAITKTKNDFSDPNYDDIHPYKEAVKEIVTEHHLRFLMDLHIMSSKRPNAIEIGTGVGKNVFHNTKYEGIIKESFESKSIAPVIIDELFTGGFKNTVCSDVSKSVGIPCIQIEINWRLLDLATENHQVQKVLDSLTTSIMKILKEQ</sequence>
<gene>
    <name evidence="1" type="ORF">SAMN05880501_10370</name>
</gene>
<dbReference type="Gene3D" id="3.40.630.40">
    <property type="entry name" value="Zn-dependent exopeptidases"/>
    <property type="match status" value="1"/>
</dbReference>
<protein>
    <recommendedName>
        <fullName evidence="3">N-formylglutamate amidohydrolase</fullName>
    </recommendedName>
</protein>
<organism evidence="1 2">
    <name type="scientific">Ureibacillus xyleni</name>
    <dbReference type="NCBI Taxonomy" id="614648"/>
    <lineage>
        <taxon>Bacteria</taxon>
        <taxon>Bacillati</taxon>
        <taxon>Bacillota</taxon>
        <taxon>Bacilli</taxon>
        <taxon>Bacillales</taxon>
        <taxon>Caryophanaceae</taxon>
        <taxon>Ureibacillus</taxon>
    </lineage>
</organism>
<evidence type="ECO:0000313" key="2">
    <source>
        <dbReference type="Proteomes" id="UP000219636"/>
    </source>
</evidence>
<dbReference type="EMBL" id="OBMQ01000003">
    <property type="protein sequence ID" value="SOC02595.1"/>
    <property type="molecule type" value="Genomic_DNA"/>
</dbReference>
<reference evidence="2" key="1">
    <citation type="submission" date="2017-08" db="EMBL/GenBank/DDBJ databases">
        <authorList>
            <person name="Varghese N."/>
            <person name="Submissions S."/>
        </authorList>
    </citation>
    <scope>NUCLEOTIDE SEQUENCE [LARGE SCALE GENOMIC DNA]</scope>
    <source>
        <strain evidence="2">JC22</strain>
    </source>
</reference>